<name>A0A8X6YDF2_9ARAC</name>
<dbReference type="AlphaFoldDB" id="A0A8X6YDF2"/>
<gene>
    <name evidence="2" type="ORF">TNIN_217081</name>
</gene>
<sequence>MGRVEGGGGGEFHKERNRKEIVCLAGPGASNGANISRGRPCAECDRPHAPKSKHESNRSEERWKPKQEFSSNPSSQPQR</sequence>
<evidence type="ECO:0000256" key="1">
    <source>
        <dbReference type="SAM" id="MobiDB-lite"/>
    </source>
</evidence>
<comment type="caution">
    <text evidence="2">The sequence shown here is derived from an EMBL/GenBank/DDBJ whole genome shotgun (WGS) entry which is preliminary data.</text>
</comment>
<feature type="compositionally biased region" description="Polar residues" evidence="1">
    <location>
        <begin position="68"/>
        <end position="79"/>
    </location>
</feature>
<feature type="compositionally biased region" description="Basic and acidic residues" evidence="1">
    <location>
        <begin position="40"/>
        <end position="67"/>
    </location>
</feature>
<reference evidence="2" key="1">
    <citation type="submission" date="2020-08" db="EMBL/GenBank/DDBJ databases">
        <title>Multicomponent nature underlies the extraordinary mechanical properties of spider dragline silk.</title>
        <authorList>
            <person name="Kono N."/>
            <person name="Nakamura H."/>
            <person name="Mori M."/>
            <person name="Yoshida Y."/>
            <person name="Ohtoshi R."/>
            <person name="Malay A.D."/>
            <person name="Moran D.A.P."/>
            <person name="Tomita M."/>
            <person name="Numata K."/>
            <person name="Arakawa K."/>
        </authorList>
    </citation>
    <scope>NUCLEOTIDE SEQUENCE</scope>
</reference>
<keyword evidence="3" id="KW-1185">Reference proteome</keyword>
<evidence type="ECO:0000313" key="3">
    <source>
        <dbReference type="Proteomes" id="UP000886998"/>
    </source>
</evidence>
<organism evidence="2 3">
    <name type="scientific">Trichonephila inaurata madagascariensis</name>
    <dbReference type="NCBI Taxonomy" id="2747483"/>
    <lineage>
        <taxon>Eukaryota</taxon>
        <taxon>Metazoa</taxon>
        <taxon>Ecdysozoa</taxon>
        <taxon>Arthropoda</taxon>
        <taxon>Chelicerata</taxon>
        <taxon>Arachnida</taxon>
        <taxon>Araneae</taxon>
        <taxon>Araneomorphae</taxon>
        <taxon>Entelegynae</taxon>
        <taxon>Araneoidea</taxon>
        <taxon>Nephilidae</taxon>
        <taxon>Trichonephila</taxon>
        <taxon>Trichonephila inaurata</taxon>
    </lineage>
</organism>
<accession>A0A8X6YDF2</accession>
<dbReference type="Proteomes" id="UP000886998">
    <property type="component" value="Unassembled WGS sequence"/>
</dbReference>
<protein>
    <submittedName>
        <fullName evidence="2">Uncharacterized protein</fullName>
    </submittedName>
</protein>
<evidence type="ECO:0000313" key="2">
    <source>
        <dbReference type="EMBL" id="GFY70017.1"/>
    </source>
</evidence>
<proteinExistence type="predicted"/>
<dbReference type="EMBL" id="BMAV01017954">
    <property type="protein sequence ID" value="GFY70017.1"/>
    <property type="molecule type" value="Genomic_DNA"/>
</dbReference>
<feature type="region of interest" description="Disordered" evidence="1">
    <location>
        <begin position="25"/>
        <end position="79"/>
    </location>
</feature>